<keyword evidence="5 10" id="KW-0375">Hydrogen ion transport</keyword>
<dbReference type="HAMAP" id="MF_00815">
    <property type="entry name" value="ATP_synth_gamma_bact"/>
    <property type="match status" value="1"/>
</dbReference>
<dbReference type="InterPro" id="IPR023632">
    <property type="entry name" value="ATP_synth_F1_gsu_CS"/>
</dbReference>
<dbReference type="Proteomes" id="UP001164965">
    <property type="component" value="Chromosome"/>
</dbReference>
<evidence type="ECO:0000256" key="1">
    <source>
        <dbReference type="ARBA" id="ARBA00003456"/>
    </source>
</evidence>
<keyword evidence="6 10" id="KW-0406">Ion transport</keyword>
<reference evidence="11" key="1">
    <citation type="submission" date="2022-10" db="EMBL/GenBank/DDBJ databases">
        <title>Rhodococcus sp.75.</title>
        <authorList>
            <person name="Sun M."/>
        </authorList>
    </citation>
    <scope>NUCLEOTIDE SEQUENCE</scope>
    <source>
        <strain evidence="11">75</strain>
    </source>
</reference>
<comment type="function">
    <text evidence="1 10">Produces ATP from ADP in the presence of a proton gradient across the membrane. The gamma chain is believed to be important in regulating ATPase activity and the flow of protons through the CF(0) complex.</text>
</comment>
<keyword evidence="9 10" id="KW-0066">ATP synthesis</keyword>
<dbReference type="RefSeq" id="WP_265383710.1">
    <property type="nucleotide sequence ID" value="NZ_CP110615.1"/>
</dbReference>
<gene>
    <name evidence="10" type="primary">atpG</name>
    <name evidence="11" type="ORF">RHODO2019_03860</name>
</gene>
<evidence type="ECO:0000313" key="11">
    <source>
        <dbReference type="EMBL" id="UZJ25606.1"/>
    </source>
</evidence>
<comment type="subcellular location">
    <subcellularLocation>
        <location evidence="10">Cell membrane</location>
        <topology evidence="10">Peripheral membrane protein</topology>
    </subcellularLocation>
    <subcellularLocation>
        <location evidence="2">Membrane</location>
        <topology evidence="2">Peripheral membrane protein</topology>
    </subcellularLocation>
</comment>
<keyword evidence="10" id="KW-1003">Cell membrane</keyword>
<evidence type="ECO:0000256" key="2">
    <source>
        <dbReference type="ARBA" id="ARBA00004170"/>
    </source>
</evidence>
<dbReference type="Gene3D" id="3.40.1380.10">
    <property type="match status" value="1"/>
</dbReference>
<accession>A0ABY6P1U4</accession>
<evidence type="ECO:0000256" key="8">
    <source>
        <dbReference type="ARBA" id="ARBA00023196"/>
    </source>
</evidence>
<keyword evidence="4 10" id="KW-0813">Transport</keyword>
<keyword evidence="8 10" id="KW-0139">CF(1)</keyword>
<protein>
    <recommendedName>
        <fullName evidence="10">ATP synthase gamma chain</fullName>
    </recommendedName>
    <alternativeName>
        <fullName evidence="10">ATP synthase F1 sector gamma subunit</fullName>
    </alternativeName>
    <alternativeName>
        <fullName evidence="10">F-ATPase gamma subunit</fullName>
    </alternativeName>
</protein>
<evidence type="ECO:0000256" key="10">
    <source>
        <dbReference type="HAMAP-Rule" id="MF_00815"/>
    </source>
</evidence>
<dbReference type="PANTHER" id="PTHR11693:SF22">
    <property type="entry name" value="ATP SYNTHASE SUBUNIT GAMMA, MITOCHONDRIAL"/>
    <property type="match status" value="1"/>
</dbReference>
<dbReference type="Gene3D" id="1.10.287.80">
    <property type="entry name" value="ATP synthase, gamma subunit, helix hairpin domain"/>
    <property type="match status" value="2"/>
</dbReference>
<dbReference type="PRINTS" id="PR00126">
    <property type="entry name" value="ATPASEGAMMA"/>
</dbReference>
<keyword evidence="7 10" id="KW-0472">Membrane</keyword>
<evidence type="ECO:0000256" key="9">
    <source>
        <dbReference type="ARBA" id="ARBA00023310"/>
    </source>
</evidence>
<keyword evidence="12" id="KW-1185">Reference proteome</keyword>
<dbReference type="PROSITE" id="PS00153">
    <property type="entry name" value="ATPASE_GAMMA"/>
    <property type="match status" value="1"/>
</dbReference>
<evidence type="ECO:0000256" key="3">
    <source>
        <dbReference type="ARBA" id="ARBA00007681"/>
    </source>
</evidence>
<proteinExistence type="inferred from homology"/>
<sequence length="326" mass="34644">MPAQLRELRQRIRSVNSTKKITKAQELIATSRITRAQARVAAARPYSVEITAVLSALASAASSLDHPLLNDRANPTRAAVLIVTSDRGMCGGYNSNVLRAAEELQQLLRSEGKEPVLYVLGQKGVSFYGFRDRTVAGSWTGFSQQPAYSDAAEASQQMVAAFLAGSDDTVDGGGADGVQGVDELHIVYTQFESMLTQTPVVRRMAPLEVTYADDVEAPTEGEGGEVVVPAAQGPQPGYEFEPSPETLLGALLPKYIGTRIYAALLDAAASESAARRTAMKAATDNANELVRTLSREANQARQAQITQEISEIVGGADALSAGAEDE</sequence>
<comment type="similarity">
    <text evidence="3 10">Belongs to the ATPase gamma chain family.</text>
</comment>
<dbReference type="PANTHER" id="PTHR11693">
    <property type="entry name" value="ATP SYNTHASE GAMMA CHAIN"/>
    <property type="match status" value="1"/>
</dbReference>
<organism evidence="11 12">
    <name type="scientific">Rhodococcus antarcticus</name>
    <dbReference type="NCBI Taxonomy" id="2987751"/>
    <lineage>
        <taxon>Bacteria</taxon>
        <taxon>Bacillati</taxon>
        <taxon>Actinomycetota</taxon>
        <taxon>Actinomycetes</taxon>
        <taxon>Mycobacteriales</taxon>
        <taxon>Nocardiaceae</taxon>
        <taxon>Rhodococcus</taxon>
    </lineage>
</organism>
<evidence type="ECO:0000256" key="4">
    <source>
        <dbReference type="ARBA" id="ARBA00022448"/>
    </source>
</evidence>
<evidence type="ECO:0000256" key="5">
    <source>
        <dbReference type="ARBA" id="ARBA00022781"/>
    </source>
</evidence>
<dbReference type="InterPro" id="IPR000131">
    <property type="entry name" value="ATP_synth_F1_gsu"/>
</dbReference>
<dbReference type="InterPro" id="IPR035968">
    <property type="entry name" value="ATP_synth_F1_ATPase_gsu"/>
</dbReference>
<dbReference type="CDD" id="cd12151">
    <property type="entry name" value="F1-ATPase_gamma"/>
    <property type="match status" value="1"/>
</dbReference>
<evidence type="ECO:0000313" key="12">
    <source>
        <dbReference type="Proteomes" id="UP001164965"/>
    </source>
</evidence>
<evidence type="ECO:0000256" key="6">
    <source>
        <dbReference type="ARBA" id="ARBA00023065"/>
    </source>
</evidence>
<name>A0ABY6P1U4_9NOCA</name>
<dbReference type="NCBIfam" id="TIGR01146">
    <property type="entry name" value="ATPsyn_F1gamma"/>
    <property type="match status" value="1"/>
</dbReference>
<dbReference type="EMBL" id="CP110615">
    <property type="protein sequence ID" value="UZJ25606.1"/>
    <property type="molecule type" value="Genomic_DNA"/>
</dbReference>
<evidence type="ECO:0000256" key="7">
    <source>
        <dbReference type="ARBA" id="ARBA00023136"/>
    </source>
</evidence>
<comment type="subunit">
    <text evidence="10">F-type ATPases have 2 components, CF(1) - the catalytic core - and CF(0) - the membrane proton channel. CF(1) has five subunits: alpha(3), beta(3), gamma(1), delta(1), epsilon(1). CF(0) has three main subunits: a, b and c.</text>
</comment>
<dbReference type="NCBIfam" id="NF004145">
    <property type="entry name" value="PRK05621.1-2"/>
    <property type="match status" value="1"/>
</dbReference>
<dbReference type="SUPFAM" id="SSF52943">
    <property type="entry name" value="ATP synthase (F1-ATPase), gamma subunit"/>
    <property type="match status" value="1"/>
</dbReference>
<dbReference type="Pfam" id="PF00231">
    <property type="entry name" value="ATP-synt"/>
    <property type="match status" value="1"/>
</dbReference>